<evidence type="ECO:0000256" key="1">
    <source>
        <dbReference type="SAM" id="Phobius"/>
    </source>
</evidence>
<organism evidence="2 3">
    <name type="scientific">Nocardia cyriacigeorgica</name>
    <dbReference type="NCBI Taxonomy" id="135487"/>
    <lineage>
        <taxon>Bacteria</taxon>
        <taxon>Bacillati</taxon>
        <taxon>Actinomycetota</taxon>
        <taxon>Actinomycetes</taxon>
        <taxon>Mycobacteriales</taxon>
        <taxon>Nocardiaceae</taxon>
        <taxon>Nocardia</taxon>
    </lineage>
</organism>
<keyword evidence="1" id="KW-1133">Transmembrane helix</keyword>
<keyword evidence="1" id="KW-0472">Membrane</keyword>
<feature type="transmembrane region" description="Helical" evidence="1">
    <location>
        <begin position="42"/>
        <end position="65"/>
    </location>
</feature>
<feature type="transmembrane region" description="Helical" evidence="1">
    <location>
        <begin position="7"/>
        <end position="30"/>
    </location>
</feature>
<dbReference type="Proteomes" id="UP000471166">
    <property type="component" value="Unassembled WGS sequence"/>
</dbReference>
<dbReference type="AlphaFoldDB" id="A0A6P1CUH1"/>
<protein>
    <submittedName>
        <fullName evidence="2">Uncharacterized protein</fullName>
    </submittedName>
</protein>
<dbReference type="RefSeq" id="WP_163846498.1">
    <property type="nucleotide sequence ID" value="NZ_JAAGVB010000042.1"/>
</dbReference>
<feature type="transmembrane region" description="Helical" evidence="1">
    <location>
        <begin position="77"/>
        <end position="96"/>
    </location>
</feature>
<reference evidence="2 3" key="1">
    <citation type="submission" date="2020-01" db="EMBL/GenBank/DDBJ databases">
        <title>Genetics and antimicrobial susceptibilities of Nocardia species isolated from the soil; a comparison with species isolated from humans.</title>
        <authorList>
            <person name="Carrasco G."/>
            <person name="Monzon S."/>
            <person name="Sansegundo M."/>
            <person name="Garcia E."/>
            <person name="Garrido N."/>
            <person name="Medina M.J."/>
            <person name="Villalon P."/>
            <person name="Ramirez-Arocha A.C."/>
            <person name="Jimenez P."/>
            <person name="Cuesta I."/>
            <person name="Valdezate S."/>
        </authorList>
    </citation>
    <scope>NUCLEOTIDE SEQUENCE [LARGE SCALE GENOMIC DNA]</scope>
    <source>
        <strain evidence="2 3">CNM20110626</strain>
    </source>
</reference>
<name>A0A6P1CUH1_9NOCA</name>
<comment type="caution">
    <text evidence="2">The sequence shown here is derived from an EMBL/GenBank/DDBJ whole genome shotgun (WGS) entry which is preliminary data.</text>
</comment>
<sequence>MRSDRKWAIGMAVAPIALTAVSIPTTVLLGELVNTSMAADIAGYWIFIMIFLGPLFIPGIVITLIGAATLGRRAGAVLTLLGLLLNALVAILLGYIGSEDAFTPRYPYEPSWTADLSLTGATIYAIPFLLLAVGSAYAMWIVLTEFAGRAAPASARRYSSETNQPR</sequence>
<gene>
    <name evidence="2" type="ORF">GV791_22445</name>
</gene>
<keyword evidence="1" id="KW-0812">Transmembrane</keyword>
<evidence type="ECO:0000313" key="2">
    <source>
        <dbReference type="EMBL" id="NEW35303.1"/>
    </source>
</evidence>
<accession>A0A6P1CUH1</accession>
<feature type="transmembrane region" description="Helical" evidence="1">
    <location>
        <begin position="116"/>
        <end position="143"/>
    </location>
</feature>
<evidence type="ECO:0000313" key="3">
    <source>
        <dbReference type="Proteomes" id="UP000471166"/>
    </source>
</evidence>
<dbReference type="EMBL" id="JAAGVB010000042">
    <property type="protein sequence ID" value="NEW35303.1"/>
    <property type="molecule type" value="Genomic_DNA"/>
</dbReference>
<proteinExistence type="predicted"/>